<evidence type="ECO:0000313" key="3">
    <source>
        <dbReference type="EMBL" id="MDT1063233.1"/>
    </source>
</evidence>
<reference evidence="4" key="1">
    <citation type="submission" date="2023-07" db="EMBL/GenBank/DDBJ databases">
        <title>Characterization of two Paracoccaceae strains isolated from Phycosphere and proposal of Xinfangfangia lacusdiani sp. nov.</title>
        <authorList>
            <person name="Deng Y."/>
            <person name="Zhang Y.Q."/>
        </authorList>
    </citation>
    <scope>NUCLEOTIDE SEQUENCE [LARGE SCALE GENOMIC DNA]</scope>
    <source>
        <strain evidence="4">CPCC 101403</strain>
    </source>
</reference>
<dbReference type="SUPFAM" id="SSF58104">
    <property type="entry name" value="Methyl-accepting chemotaxis protein (MCP) signaling domain"/>
    <property type="match status" value="1"/>
</dbReference>
<comment type="caution">
    <text evidence="3">The sequence shown here is derived from an EMBL/GenBank/DDBJ whole genome shotgun (WGS) entry which is preliminary data.</text>
</comment>
<dbReference type="RefSeq" id="WP_311760319.1">
    <property type="nucleotide sequence ID" value="NZ_JAVRQI010000011.1"/>
</dbReference>
<feature type="domain" description="Mce/MlaD" evidence="2">
    <location>
        <begin position="39"/>
        <end position="115"/>
    </location>
</feature>
<protein>
    <submittedName>
        <fullName evidence="3">MlaD family protein</fullName>
    </submittedName>
</protein>
<keyword evidence="1" id="KW-1133">Transmembrane helix</keyword>
<proteinExistence type="predicted"/>
<dbReference type="InterPro" id="IPR003399">
    <property type="entry name" value="Mce/MlaD"/>
</dbReference>
<dbReference type="Proteomes" id="UP001251085">
    <property type="component" value="Unassembled WGS sequence"/>
</dbReference>
<feature type="transmembrane region" description="Helical" evidence="1">
    <location>
        <begin position="7"/>
        <end position="29"/>
    </location>
</feature>
<name>A0ABU3EG77_9RHOB</name>
<keyword evidence="4" id="KW-1185">Reference proteome</keyword>
<dbReference type="PANTHER" id="PTHR36698">
    <property type="entry name" value="BLL5892 PROTEIN"/>
    <property type="match status" value="1"/>
</dbReference>
<evidence type="ECO:0000259" key="2">
    <source>
        <dbReference type="Pfam" id="PF02470"/>
    </source>
</evidence>
<evidence type="ECO:0000313" key="4">
    <source>
        <dbReference type="Proteomes" id="UP001251085"/>
    </source>
</evidence>
<sequence length="433" mass="46547">METKANFVLIGAFTLAGFLGLLAFTMWFAKLELNRQFAYYDVYFPEVSGLGVSSEVTFAGLSVGKVVEMRLSQDVNGAVRVRVEVAEDTPIRTNSRASIEIQGVTGVTNVAITSGSPDAPLLREVNPDEVPVILANRSALQTLSDQGPEMISRLNTVAEQMTHLLGQDNQDRVRSILDNVERSSSNLDRALSDVTKATDSIAAAASDISAFGNRLDSLGEAAEKTLGNADDAFARFNQSADKADRALDAGTAALDEVRGYVSGDLRGLTQRLDQTAATLQADVARLGERSGQTLDKLDTALDVGGRTLASAERAFDGADRIINSEVGPVAADLRATLARFNETMERVTEDIPAITAKLRDAADSADGAFASLRTMLDGARAPVQSFTRDALPQISRMTTELRDLVRNVNQLVTALRRNPAQIITGPKTPEFRR</sequence>
<dbReference type="Gene3D" id="1.10.287.950">
    <property type="entry name" value="Methyl-accepting chemotaxis protein"/>
    <property type="match status" value="1"/>
</dbReference>
<gene>
    <name evidence="3" type="ORF">RM190_15260</name>
</gene>
<dbReference type="Pfam" id="PF02470">
    <property type="entry name" value="MlaD"/>
    <property type="match status" value="1"/>
</dbReference>
<keyword evidence="1" id="KW-0472">Membrane</keyword>
<evidence type="ECO:0000256" key="1">
    <source>
        <dbReference type="SAM" id="Phobius"/>
    </source>
</evidence>
<dbReference type="PANTHER" id="PTHR36698:SF2">
    <property type="entry name" value="MCE_MLAD DOMAIN-CONTAINING PROTEIN"/>
    <property type="match status" value="1"/>
</dbReference>
<organism evidence="3 4">
    <name type="scientific">Paracoccus broussonetiae</name>
    <dbReference type="NCBI Taxonomy" id="3075834"/>
    <lineage>
        <taxon>Bacteria</taxon>
        <taxon>Pseudomonadati</taxon>
        <taxon>Pseudomonadota</taxon>
        <taxon>Alphaproteobacteria</taxon>
        <taxon>Rhodobacterales</taxon>
        <taxon>Paracoccaceae</taxon>
        <taxon>Paracoccus</taxon>
    </lineage>
</organism>
<accession>A0ABU3EG77</accession>
<dbReference type="EMBL" id="JAVRQI010000011">
    <property type="protein sequence ID" value="MDT1063233.1"/>
    <property type="molecule type" value="Genomic_DNA"/>
</dbReference>
<keyword evidence="1" id="KW-0812">Transmembrane</keyword>